<organism evidence="1 2">
    <name type="scientific">Syntrophomonas wolfei</name>
    <dbReference type="NCBI Taxonomy" id="863"/>
    <lineage>
        <taxon>Bacteria</taxon>
        <taxon>Bacillati</taxon>
        <taxon>Bacillota</taxon>
        <taxon>Clostridia</taxon>
        <taxon>Eubacteriales</taxon>
        <taxon>Syntrophomonadaceae</taxon>
        <taxon>Syntrophomonas</taxon>
    </lineage>
</organism>
<gene>
    <name evidence="1" type="ORF">DDZ44_08415</name>
</gene>
<protein>
    <submittedName>
        <fullName evidence="1">Uncharacterized protein</fullName>
    </submittedName>
</protein>
<reference evidence="1 2" key="1">
    <citation type="journal article" date="2018" name="Nat. Biotechnol.">
        <title>A standardized bacterial taxonomy based on genome phylogeny substantially revises the tree of life.</title>
        <authorList>
            <person name="Parks D.H."/>
            <person name="Chuvochina M."/>
            <person name="Waite D.W."/>
            <person name="Rinke C."/>
            <person name="Skarshewski A."/>
            <person name="Chaumeil P.A."/>
            <person name="Hugenholtz P."/>
        </authorList>
    </citation>
    <scope>NUCLEOTIDE SEQUENCE [LARGE SCALE GENOMIC DNA]</scope>
    <source>
        <strain evidence="1">UBA10948</strain>
    </source>
</reference>
<name>A0A354YX72_9FIRM</name>
<proteinExistence type="predicted"/>
<sequence>MMKDFDAFWAEQSQEKIPFKIFGQTEYLPPSLPAVMVLKMVRMQKEYGKDDLPQAELFELAASVFGEGKLDEWCAKGLAVDQLTDLFDWAMEQYNPGNPEAPK</sequence>
<dbReference type="Proteomes" id="UP000263273">
    <property type="component" value="Unassembled WGS sequence"/>
</dbReference>
<evidence type="ECO:0000313" key="2">
    <source>
        <dbReference type="Proteomes" id="UP000263273"/>
    </source>
</evidence>
<accession>A0A354YX72</accession>
<evidence type="ECO:0000313" key="1">
    <source>
        <dbReference type="EMBL" id="HBK53943.1"/>
    </source>
</evidence>
<comment type="caution">
    <text evidence="1">The sequence shown here is derived from an EMBL/GenBank/DDBJ whole genome shotgun (WGS) entry which is preliminary data.</text>
</comment>
<dbReference type="AlphaFoldDB" id="A0A354YX72"/>
<dbReference type="EMBL" id="DNZF01000183">
    <property type="protein sequence ID" value="HBK53943.1"/>
    <property type="molecule type" value="Genomic_DNA"/>
</dbReference>